<dbReference type="KEGG" id="trz:GWP43_04845"/>
<name>A0A6P1Y0W3_9SPIR</name>
<protein>
    <submittedName>
        <fullName evidence="1">Uncharacterized protein</fullName>
    </submittedName>
</protein>
<gene>
    <name evidence="1" type="ORF">GWP43_04845</name>
</gene>
<dbReference type="EMBL" id="CP048020">
    <property type="protein sequence ID" value="QHX42890.1"/>
    <property type="molecule type" value="Genomic_DNA"/>
</dbReference>
<dbReference type="AlphaFoldDB" id="A0A6P1Y0W3"/>
<evidence type="ECO:0000313" key="2">
    <source>
        <dbReference type="Proteomes" id="UP000464374"/>
    </source>
</evidence>
<evidence type="ECO:0000313" key="1">
    <source>
        <dbReference type="EMBL" id="QHX42890.1"/>
    </source>
</evidence>
<proteinExistence type="predicted"/>
<dbReference type="RefSeq" id="WP_162663143.1">
    <property type="nucleotide sequence ID" value="NZ_CP048020.1"/>
</dbReference>
<organism evidence="1 2">
    <name type="scientific">Treponema vincentii</name>
    <dbReference type="NCBI Taxonomy" id="69710"/>
    <lineage>
        <taxon>Bacteria</taxon>
        <taxon>Pseudomonadati</taxon>
        <taxon>Spirochaetota</taxon>
        <taxon>Spirochaetia</taxon>
        <taxon>Spirochaetales</taxon>
        <taxon>Treponemataceae</taxon>
        <taxon>Treponema</taxon>
    </lineage>
</organism>
<reference evidence="1 2" key="1">
    <citation type="submission" date="2020-01" db="EMBL/GenBank/DDBJ databases">
        <title>Complete genome sequence of a human oral phylogroup 1 Treponema sp. strain ATCC 700766, originally isolated from periodontitis dental plaque.</title>
        <authorList>
            <person name="Chan Y."/>
            <person name="Huo Y.-B."/>
            <person name="Yu X.-L."/>
            <person name="Zeng H."/>
            <person name="Leung W.-K."/>
            <person name="Watt R.M."/>
        </authorList>
    </citation>
    <scope>NUCLEOTIDE SEQUENCE [LARGE SCALE GENOMIC DNA]</scope>
    <source>
        <strain evidence="1 2">OMZ 804</strain>
    </source>
</reference>
<dbReference type="Proteomes" id="UP000464374">
    <property type="component" value="Chromosome"/>
</dbReference>
<accession>A0A6P1Y0W3</accession>
<sequence length="454" mass="50287">MGKSGKNTYTQKPLFTDPAQTPFVSIEAVGEMLSEVEAKTIMSHIRLNPLATPEMIAALKGDADPLDCIFAVEYRKSKSGVEYLDAAYEHIVETILTSTVFIPSGYGHQSQEAFFYEGREIYGTVIGALLDKEAGKVYYRIIPDKGEHAEKIRRWLKNKQINAVSIWGIPTYADERKKTVVDYALRSVDFVPPLSEGQHNESAIGQMEGVSFNEQERKIRDALREKYADYVFTEDFYDDYVIGEYKNQLYKIPYSIQNNTVIFGAAQKVRRVVEYKLQEEEMELASIANDELTAEIARRTKTGLLSAQAVAGEMGVKLEDAQKLKGLEAASSELAELKKAAGEMALTDAINFAKKAKEEEKAEAAKKAFGEMVDAVKAEKGLTKDGKPTGEMAVLVDKFCHFETGMSKEQIAGEMDRVMNDADIQKLVQGKTATAPVGQMAGAGAKSEPEVYEI</sequence>